<accession>A0A8D8C0Z5</accession>
<dbReference type="EMBL" id="HBUE01348731">
    <property type="protein sequence ID" value="CAG6601992.1"/>
    <property type="molecule type" value="Transcribed_RNA"/>
</dbReference>
<dbReference type="EMBL" id="HBUE01094582">
    <property type="protein sequence ID" value="CAG6482847.1"/>
    <property type="molecule type" value="Transcribed_RNA"/>
</dbReference>
<dbReference type="AlphaFoldDB" id="A0A8D8C0Z5"/>
<evidence type="ECO:0000256" key="1">
    <source>
        <dbReference type="SAM" id="MobiDB-lite"/>
    </source>
</evidence>
<dbReference type="EMBL" id="HBUE01094579">
    <property type="protein sequence ID" value="CAG6482845.1"/>
    <property type="molecule type" value="Transcribed_RNA"/>
</dbReference>
<sequence>MSRIRKRPRSGTANDRPRRWTGSGSRSGIRSGGARTGCRKRPNRTSGSRTSRPSGPRPAPSPSSIWAVSRCLSRAGCRCARRRSKCSGTLAVAQSAHSFTSAATVCAWSRTTPRD</sequence>
<dbReference type="EMBL" id="HBUE01241685">
    <property type="protein sequence ID" value="CAG6549711.1"/>
    <property type="molecule type" value="Transcribed_RNA"/>
</dbReference>
<feature type="compositionally biased region" description="Low complexity" evidence="1">
    <location>
        <begin position="44"/>
        <end position="54"/>
    </location>
</feature>
<dbReference type="EMBL" id="HBUE01241683">
    <property type="protein sequence ID" value="CAG6549709.1"/>
    <property type="molecule type" value="Transcribed_RNA"/>
</dbReference>
<reference evidence="2" key="1">
    <citation type="submission" date="2021-05" db="EMBL/GenBank/DDBJ databases">
        <authorList>
            <person name="Alioto T."/>
            <person name="Alioto T."/>
            <person name="Gomez Garrido J."/>
        </authorList>
    </citation>
    <scope>NUCLEOTIDE SEQUENCE</scope>
</reference>
<proteinExistence type="predicted"/>
<dbReference type="EMBL" id="HBUE01094576">
    <property type="protein sequence ID" value="CAG6482842.1"/>
    <property type="molecule type" value="Transcribed_RNA"/>
</dbReference>
<protein>
    <submittedName>
        <fullName evidence="2">(northern house mosquito) hypothetical protein</fullName>
    </submittedName>
</protein>
<name>A0A8D8C0Z5_CULPI</name>
<dbReference type="EMBL" id="HBUE01348729">
    <property type="protein sequence ID" value="CAG6601990.1"/>
    <property type="molecule type" value="Transcribed_RNA"/>
</dbReference>
<feature type="region of interest" description="Disordered" evidence="1">
    <location>
        <begin position="1"/>
        <end position="64"/>
    </location>
</feature>
<evidence type="ECO:0000313" key="2">
    <source>
        <dbReference type="EMBL" id="CAG6482842.1"/>
    </source>
</evidence>
<feature type="compositionally biased region" description="Low complexity" evidence="1">
    <location>
        <begin position="20"/>
        <end position="29"/>
    </location>
</feature>
<organism evidence="2">
    <name type="scientific">Culex pipiens</name>
    <name type="common">House mosquito</name>
    <dbReference type="NCBI Taxonomy" id="7175"/>
    <lineage>
        <taxon>Eukaryota</taxon>
        <taxon>Metazoa</taxon>
        <taxon>Ecdysozoa</taxon>
        <taxon>Arthropoda</taxon>
        <taxon>Hexapoda</taxon>
        <taxon>Insecta</taxon>
        <taxon>Pterygota</taxon>
        <taxon>Neoptera</taxon>
        <taxon>Endopterygota</taxon>
        <taxon>Diptera</taxon>
        <taxon>Nematocera</taxon>
        <taxon>Culicoidea</taxon>
        <taxon>Culicidae</taxon>
        <taxon>Culicinae</taxon>
        <taxon>Culicini</taxon>
        <taxon>Culex</taxon>
        <taxon>Culex</taxon>
    </lineage>
</organism>